<dbReference type="OrthoDB" id="1227454at2759"/>
<keyword evidence="2" id="KW-0808">Transferase</keyword>
<dbReference type="Proteomes" id="UP000325315">
    <property type="component" value="Unassembled WGS sequence"/>
</dbReference>
<name>A0A5B6UPG6_9ROSI</name>
<dbReference type="EMBL" id="SMMG02000009">
    <property type="protein sequence ID" value="KAA3460001.1"/>
    <property type="molecule type" value="Genomic_DNA"/>
</dbReference>
<dbReference type="Pfam" id="PF00078">
    <property type="entry name" value="RVT_1"/>
    <property type="match status" value="1"/>
</dbReference>
<comment type="caution">
    <text evidence="2">The sequence shown here is derived from an EMBL/GenBank/DDBJ whole genome shotgun (WGS) entry which is preliminary data.</text>
</comment>
<evidence type="ECO:0000259" key="1">
    <source>
        <dbReference type="PROSITE" id="PS50878"/>
    </source>
</evidence>
<evidence type="ECO:0000313" key="2">
    <source>
        <dbReference type="EMBL" id="KAA3460001.1"/>
    </source>
</evidence>
<keyword evidence="2" id="KW-0695">RNA-directed DNA polymerase</keyword>
<keyword evidence="3" id="KW-1185">Reference proteome</keyword>
<dbReference type="GO" id="GO:0003964">
    <property type="term" value="F:RNA-directed DNA polymerase activity"/>
    <property type="evidence" value="ECO:0007669"/>
    <property type="project" value="UniProtKB-KW"/>
</dbReference>
<dbReference type="InterPro" id="IPR036691">
    <property type="entry name" value="Endo/exonu/phosph_ase_sf"/>
</dbReference>
<sequence length="736" mass="85082">MEKVRRRCGFENGFEVAAEGSRGGLCMAWKKDITVRLRSFSKWHIDVLVKEENVNEEWRYTGFYGSPYVKDKIFVWNLLRRLAQEIDFPWLVIGDFNDILYSFEKSGGILGDDRRMEAFRETLVDCQLFDIGFSGVCFTWERGNLLETNIRERLYRGLRMRSGLSFSHHCPLILNTNKSLHFIGSRKFHFEAWWTLEDSFEKVIREAWEVIGGSLLEKLRKLQICLEDWSRKNRQHREGLKKRLLQELEDLVGRERNDETLAKIIDTKIHLNLEIDKDEMYWEQRARQNWLKFGDKNTAFYHRCALSRRQINTISKLVTEGVTQEDNEFLLAPYRADEIQVALEGMGPTKAPGADGFPALFFQRYWHVVGQDVIDFCLGILNKNKEFGDFNNTDIVLIPKVPKPTHLVNFRPISLCSVIYKVVAKTIANRLQKIIDKCIDKVQSAFVPGRLITDNVLLAYEIFHTLKQKRSGKKGIMAVKLDMSKAYDRVEWGFLEVVMTKKGFANEWTELLLRCITSVRYSVNINGRRGNLFQPSRGLRQGDPLSPFLFLMCSEGLSSLMRTSMKQGSIKGVKLVGRDQQFHICFLLMIVFFSGRLLRKDIVQDYEKCSGQCVNFSKSTVFFSPNTIEEDKATVSRLLGVRIASNREKYLGLPNMIGRRKKESFQNLLDRISMHIHGWSNKMLSQGGKEVFIKSVLQAIPIFAMSCFLLPKSLCKKMEKGEGQAGHSSVPMESFM</sequence>
<dbReference type="CDD" id="cd01650">
    <property type="entry name" value="RT_nLTR_like"/>
    <property type="match status" value="1"/>
</dbReference>
<evidence type="ECO:0000313" key="3">
    <source>
        <dbReference type="Proteomes" id="UP000325315"/>
    </source>
</evidence>
<protein>
    <submittedName>
        <fullName evidence="2">Reverse transcriptase</fullName>
    </submittedName>
</protein>
<dbReference type="InterPro" id="IPR000477">
    <property type="entry name" value="RT_dom"/>
</dbReference>
<dbReference type="SUPFAM" id="SSF56672">
    <property type="entry name" value="DNA/RNA polymerases"/>
    <property type="match status" value="1"/>
</dbReference>
<accession>A0A5B6UPG6</accession>
<dbReference type="PANTHER" id="PTHR46890:SF48">
    <property type="entry name" value="RNA-DIRECTED DNA POLYMERASE"/>
    <property type="match status" value="1"/>
</dbReference>
<dbReference type="PANTHER" id="PTHR46890">
    <property type="entry name" value="NON-LTR RETROLELEMENT REVERSE TRANSCRIPTASE-LIKE PROTEIN-RELATED"/>
    <property type="match status" value="1"/>
</dbReference>
<gene>
    <name evidence="2" type="ORF">EPI10_026711</name>
</gene>
<dbReference type="PROSITE" id="PS50878">
    <property type="entry name" value="RT_POL"/>
    <property type="match status" value="1"/>
</dbReference>
<dbReference type="AlphaFoldDB" id="A0A5B6UPG6"/>
<reference evidence="3" key="1">
    <citation type="journal article" date="2019" name="Plant Biotechnol. J.">
        <title>Genome sequencing of the Australian wild diploid species Gossypium australe highlights disease resistance and delayed gland morphogenesis.</title>
        <authorList>
            <person name="Cai Y."/>
            <person name="Cai X."/>
            <person name="Wang Q."/>
            <person name="Wang P."/>
            <person name="Zhang Y."/>
            <person name="Cai C."/>
            <person name="Xu Y."/>
            <person name="Wang K."/>
            <person name="Zhou Z."/>
            <person name="Wang C."/>
            <person name="Geng S."/>
            <person name="Li B."/>
            <person name="Dong Q."/>
            <person name="Hou Y."/>
            <person name="Wang H."/>
            <person name="Ai P."/>
            <person name="Liu Z."/>
            <person name="Yi F."/>
            <person name="Sun M."/>
            <person name="An G."/>
            <person name="Cheng J."/>
            <person name="Zhang Y."/>
            <person name="Shi Q."/>
            <person name="Xie Y."/>
            <person name="Shi X."/>
            <person name="Chang Y."/>
            <person name="Huang F."/>
            <person name="Chen Y."/>
            <person name="Hong S."/>
            <person name="Mi L."/>
            <person name="Sun Q."/>
            <person name="Zhang L."/>
            <person name="Zhou B."/>
            <person name="Peng R."/>
            <person name="Zhang X."/>
            <person name="Liu F."/>
        </authorList>
    </citation>
    <scope>NUCLEOTIDE SEQUENCE [LARGE SCALE GENOMIC DNA]</scope>
    <source>
        <strain evidence="3">cv. PA1801</strain>
    </source>
</reference>
<dbReference type="Gene3D" id="3.60.10.10">
    <property type="entry name" value="Endonuclease/exonuclease/phosphatase"/>
    <property type="match status" value="1"/>
</dbReference>
<dbReference type="SUPFAM" id="SSF56219">
    <property type="entry name" value="DNase I-like"/>
    <property type="match status" value="1"/>
</dbReference>
<proteinExistence type="predicted"/>
<dbReference type="InterPro" id="IPR052343">
    <property type="entry name" value="Retrotransposon-Effector_Assoc"/>
</dbReference>
<feature type="domain" description="Reverse transcriptase" evidence="1">
    <location>
        <begin position="379"/>
        <end position="643"/>
    </location>
</feature>
<keyword evidence="2" id="KW-0548">Nucleotidyltransferase</keyword>
<organism evidence="2 3">
    <name type="scientific">Gossypium australe</name>
    <dbReference type="NCBI Taxonomy" id="47621"/>
    <lineage>
        <taxon>Eukaryota</taxon>
        <taxon>Viridiplantae</taxon>
        <taxon>Streptophyta</taxon>
        <taxon>Embryophyta</taxon>
        <taxon>Tracheophyta</taxon>
        <taxon>Spermatophyta</taxon>
        <taxon>Magnoliopsida</taxon>
        <taxon>eudicotyledons</taxon>
        <taxon>Gunneridae</taxon>
        <taxon>Pentapetalae</taxon>
        <taxon>rosids</taxon>
        <taxon>malvids</taxon>
        <taxon>Malvales</taxon>
        <taxon>Malvaceae</taxon>
        <taxon>Malvoideae</taxon>
        <taxon>Gossypium</taxon>
    </lineage>
</organism>
<dbReference type="InterPro" id="IPR043502">
    <property type="entry name" value="DNA/RNA_pol_sf"/>
</dbReference>